<dbReference type="InterPro" id="IPR051407">
    <property type="entry name" value="Bact_OM_lipoprot/Surf_antigen"/>
</dbReference>
<gene>
    <name evidence="6" type="ORF">SCD_n01829</name>
</gene>
<name>S6AAC9_SULDS</name>
<evidence type="ECO:0000313" key="7">
    <source>
        <dbReference type="Proteomes" id="UP000015559"/>
    </source>
</evidence>
<evidence type="ECO:0000256" key="1">
    <source>
        <dbReference type="ARBA" id="ARBA00004370"/>
    </source>
</evidence>
<dbReference type="AlphaFoldDB" id="S6AAC9"/>
<dbReference type="KEGG" id="sdr:SCD_n01829"/>
<feature type="region of interest" description="Disordered" evidence="3">
    <location>
        <begin position="38"/>
        <end position="84"/>
    </location>
</feature>
<protein>
    <submittedName>
        <fullName evidence="6">17 kDa surface antigen</fullName>
    </submittedName>
</protein>
<proteinExistence type="predicted"/>
<dbReference type="STRING" id="1163617.SCD_n01829"/>
<accession>S6AAC9</accession>
<dbReference type="EMBL" id="AP013066">
    <property type="protein sequence ID" value="BAN35640.1"/>
    <property type="molecule type" value="Genomic_DNA"/>
</dbReference>
<dbReference type="PANTHER" id="PTHR35603">
    <property type="match status" value="1"/>
</dbReference>
<feature type="domain" description="Glycine zipper 2TM" evidence="5">
    <location>
        <begin position="141"/>
        <end position="182"/>
    </location>
</feature>
<dbReference type="OrthoDB" id="5298735at2"/>
<dbReference type="eggNOG" id="COG3133">
    <property type="taxonomic scope" value="Bacteria"/>
</dbReference>
<evidence type="ECO:0000256" key="4">
    <source>
        <dbReference type="SAM" id="Phobius"/>
    </source>
</evidence>
<keyword evidence="4" id="KW-1133">Transmembrane helix</keyword>
<organism evidence="6 7">
    <name type="scientific">Sulfuricella denitrificans (strain DSM 22764 / NBRC 105220 / skB26)</name>
    <dbReference type="NCBI Taxonomy" id="1163617"/>
    <lineage>
        <taxon>Bacteria</taxon>
        <taxon>Pseudomonadati</taxon>
        <taxon>Pseudomonadota</taxon>
        <taxon>Betaproteobacteria</taxon>
        <taxon>Nitrosomonadales</taxon>
        <taxon>Sulfuricellaceae</taxon>
        <taxon>Sulfuricella</taxon>
    </lineage>
</organism>
<keyword evidence="4" id="KW-0812">Transmembrane</keyword>
<evidence type="ECO:0000313" key="6">
    <source>
        <dbReference type="EMBL" id="BAN35640.1"/>
    </source>
</evidence>
<sequence length="229" mass="23007">MTEPTSKTSPFVIAASIAVIIASIVGVGSMTGLIPGRNAQTEVPPVASVPAETDKTAGDVTTSPQPAMMAKTDTAEEKTSKPDAPEKITAKPVRKAAVAKPAAKAAASEESPKKVQAPTCDNCGVIASIRTIEQAGEGSGLGAIAGGVVGGLLGHQVGGGTGKDIATIAGAVGGGYAGHQVEKKVKSTKHYEISVSMDDGSYRTMTQDISPAFAIGDKVKIIDGAIVRN</sequence>
<dbReference type="PANTHER" id="PTHR35603:SF2">
    <property type="entry name" value="OUTER MEMBRANE LIPOPROTEIN"/>
    <property type="match status" value="1"/>
</dbReference>
<dbReference type="HOGENOM" id="CLU_090265_1_0_4"/>
<dbReference type="InterPro" id="IPR008816">
    <property type="entry name" value="Gly_zipper_2TM_dom"/>
</dbReference>
<dbReference type="Pfam" id="PF05433">
    <property type="entry name" value="Rick_17kDa_Anti"/>
    <property type="match status" value="1"/>
</dbReference>
<evidence type="ECO:0000256" key="3">
    <source>
        <dbReference type="SAM" id="MobiDB-lite"/>
    </source>
</evidence>
<keyword evidence="2 4" id="KW-0472">Membrane</keyword>
<comment type="subcellular location">
    <subcellularLocation>
        <location evidence="1">Membrane</location>
    </subcellularLocation>
</comment>
<keyword evidence="7" id="KW-1185">Reference proteome</keyword>
<evidence type="ECO:0000259" key="5">
    <source>
        <dbReference type="Pfam" id="PF05433"/>
    </source>
</evidence>
<evidence type="ECO:0000256" key="2">
    <source>
        <dbReference type="ARBA" id="ARBA00023136"/>
    </source>
</evidence>
<dbReference type="GO" id="GO:0019867">
    <property type="term" value="C:outer membrane"/>
    <property type="evidence" value="ECO:0007669"/>
    <property type="project" value="InterPro"/>
</dbReference>
<dbReference type="RefSeq" id="WP_009204831.1">
    <property type="nucleotide sequence ID" value="NC_022357.1"/>
</dbReference>
<reference evidence="6 7" key="1">
    <citation type="journal article" date="2012" name="Appl. Environ. Microbiol.">
        <title>Draft genome sequence of a psychrotolerant sulfur-oxidizing bacterium, Sulfuricella denitrificans skB26, and proteomic insights into cold adaptation.</title>
        <authorList>
            <person name="Watanabe T."/>
            <person name="Kojima H."/>
            <person name="Fukui M."/>
        </authorList>
    </citation>
    <scope>NUCLEOTIDE SEQUENCE [LARGE SCALE GENOMIC DNA]</scope>
    <source>
        <strain evidence="7">skB26</strain>
    </source>
</reference>
<dbReference type="Proteomes" id="UP000015559">
    <property type="component" value="Chromosome"/>
</dbReference>
<feature type="transmembrane region" description="Helical" evidence="4">
    <location>
        <begin position="12"/>
        <end position="34"/>
    </location>
</feature>
<feature type="compositionally biased region" description="Basic and acidic residues" evidence="3">
    <location>
        <begin position="73"/>
        <end position="84"/>
    </location>
</feature>